<dbReference type="EMBL" id="CAADFO010000021">
    <property type="protein sequence ID" value="VFK26477.1"/>
    <property type="molecule type" value="Genomic_DNA"/>
</dbReference>
<accession>A0A450XAX0</accession>
<evidence type="ECO:0000313" key="3">
    <source>
        <dbReference type="EMBL" id="VFK30360.1"/>
    </source>
</evidence>
<feature type="domain" description="Trypsin-co-occurring" evidence="1">
    <location>
        <begin position="8"/>
        <end position="115"/>
    </location>
</feature>
<evidence type="ECO:0000259" key="1">
    <source>
        <dbReference type="Pfam" id="PF19493"/>
    </source>
</evidence>
<reference evidence="2" key="1">
    <citation type="submission" date="2019-02" db="EMBL/GenBank/DDBJ databases">
        <authorList>
            <person name="Gruber-Vodicka R. H."/>
            <person name="Seah K. B. B."/>
        </authorList>
    </citation>
    <scope>NUCLEOTIDE SEQUENCE</scope>
    <source>
        <strain evidence="2">BECK_BZ197</strain>
        <strain evidence="4">BECK_BZ198</strain>
        <strain evidence="3">BECK_BZ199</strain>
    </source>
</reference>
<dbReference type="InterPro" id="IPR045794">
    <property type="entry name" value="Trypco1"/>
</dbReference>
<dbReference type="Pfam" id="PF19493">
    <property type="entry name" value="Trypco1"/>
    <property type="match status" value="1"/>
</dbReference>
<dbReference type="EMBL" id="CAADGH010000017">
    <property type="protein sequence ID" value="VFK75185.1"/>
    <property type="molecule type" value="Genomic_DNA"/>
</dbReference>
<protein>
    <recommendedName>
        <fullName evidence="1">Trypsin-co-occurring domain-containing protein</fullName>
    </recommendedName>
</protein>
<gene>
    <name evidence="2" type="ORF">BECKMB1821G_GA0114241_102131</name>
    <name evidence="4" type="ORF">BECKMB1821H_GA0114242_101717</name>
    <name evidence="3" type="ORF">BECKMB1821I_GA0114274_101517</name>
</gene>
<name>A0A450XAX0_9GAMM</name>
<dbReference type="AlphaFoldDB" id="A0A450XAX0"/>
<sequence>MNELKAIRLADDSCIFVEMDVVDNVPTTTRSSHKGALPPGAEEVGAVDKALDTLNILKDTLSSVFSTVQDTLKDNSPDEWGVELNIGFKGKVNPIPVIVGGESNVAIKVHARWKKNQV</sequence>
<organism evidence="2">
    <name type="scientific">Candidatus Kentrum sp. MB</name>
    <dbReference type="NCBI Taxonomy" id="2138164"/>
    <lineage>
        <taxon>Bacteria</taxon>
        <taxon>Pseudomonadati</taxon>
        <taxon>Pseudomonadota</taxon>
        <taxon>Gammaproteobacteria</taxon>
        <taxon>Candidatus Kentrum</taxon>
    </lineage>
</organism>
<evidence type="ECO:0000313" key="2">
    <source>
        <dbReference type="EMBL" id="VFK26477.1"/>
    </source>
</evidence>
<proteinExistence type="predicted"/>
<dbReference type="NCBIfam" id="NF041216">
    <property type="entry name" value="CU044_2847_fam"/>
    <property type="match status" value="1"/>
</dbReference>
<evidence type="ECO:0000313" key="4">
    <source>
        <dbReference type="EMBL" id="VFK75185.1"/>
    </source>
</evidence>
<dbReference type="EMBL" id="CAADFQ010000015">
    <property type="protein sequence ID" value="VFK30360.1"/>
    <property type="molecule type" value="Genomic_DNA"/>
</dbReference>